<proteinExistence type="predicted"/>
<comment type="caution">
    <text evidence="1">The sequence shown here is derived from an EMBL/GenBank/DDBJ whole genome shotgun (WGS) entry which is preliminary data.</text>
</comment>
<dbReference type="AlphaFoldDB" id="A0A2M8MBS1"/>
<name>A0A2M8MBS1_9ACTN</name>
<dbReference type="SUPFAM" id="SSF52540">
    <property type="entry name" value="P-loop containing nucleoside triphosphate hydrolases"/>
    <property type="match status" value="1"/>
</dbReference>
<reference evidence="1 2" key="1">
    <citation type="submission" date="2017-11" db="EMBL/GenBank/DDBJ databases">
        <title>Streptomyces carmine sp. nov., a novel actinomycete isolated from Sophora alopecuroides in Xinjiang, China.</title>
        <authorList>
            <person name="Wang Y."/>
            <person name="Luo X."/>
            <person name="Wan C."/>
            <person name="Zhang L."/>
        </authorList>
    </citation>
    <scope>NUCLEOTIDE SEQUENCE [LARGE SCALE GENOMIC DNA]</scope>
    <source>
        <strain evidence="1 2">TRM SA0054</strain>
    </source>
</reference>
<evidence type="ECO:0000313" key="2">
    <source>
        <dbReference type="Proteomes" id="UP000230407"/>
    </source>
</evidence>
<accession>A0A2M8MBS1</accession>
<gene>
    <name evidence="1" type="ORF">CUT44_02865</name>
</gene>
<dbReference type="Proteomes" id="UP000230407">
    <property type="component" value="Unassembled WGS sequence"/>
</dbReference>
<dbReference type="EMBL" id="PGGW01000010">
    <property type="protein sequence ID" value="PJF01630.1"/>
    <property type="molecule type" value="Genomic_DNA"/>
</dbReference>
<organism evidence="1 2">
    <name type="scientific">Streptomyces carminius</name>
    <dbReference type="NCBI Taxonomy" id="2665496"/>
    <lineage>
        <taxon>Bacteria</taxon>
        <taxon>Bacillati</taxon>
        <taxon>Actinomycetota</taxon>
        <taxon>Actinomycetes</taxon>
        <taxon>Kitasatosporales</taxon>
        <taxon>Streptomycetaceae</taxon>
        <taxon>Streptomyces</taxon>
    </lineage>
</organism>
<keyword evidence="2" id="KW-1185">Reference proteome</keyword>
<protein>
    <submittedName>
        <fullName evidence="1">SecC motif-containing protein</fullName>
    </submittedName>
</protein>
<dbReference type="Pfam" id="PF13469">
    <property type="entry name" value="Sulfotransfer_3"/>
    <property type="match status" value="1"/>
</dbReference>
<sequence length="439" mass="49271">MHTGDVPGVLHTLHDRLARLRTLRHSDVRRFSAQVRSVLVVASSSRGGSSMVTEILRASRALVHLQAEINPFLRLAGLGFADSGTGSDRLDASHATALTSAARELLDEELARDAGTAADLPDPEQFSLDVAWRLAVQWPELPLSPLAVADRVRHLLLRDTPSWDPAVVTMTVLRELHRQGVPVSPWYYDLPRELLRREGFGSPSPCAPGRLLVEEPPFVLARPWRRASPADLRDKTLVIKTPSNAYRLDFLRAFFPNARLRVLHLTRNPAAAVNGLYDGWLHNGFHAHRMTAPLAIADYVEQCPDNRWWWKFDLPPGWQHYTGAPLPRVCAFQWRSSHQAVLDDLDRTRTDSLTLHFEDLISGPDRRVTSFERLCDWLGIPLDGEFRHAVHHGIAPVVATARPRAGRWQDRADLIGRSLDTATLQVADRLGYADTGDWI</sequence>
<dbReference type="Gene3D" id="3.40.50.300">
    <property type="entry name" value="P-loop containing nucleotide triphosphate hydrolases"/>
    <property type="match status" value="1"/>
</dbReference>
<evidence type="ECO:0000313" key="1">
    <source>
        <dbReference type="EMBL" id="PJF01630.1"/>
    </source>
</evidence>
<dbReference type="InterPro" id="IPR027417">
    <property type="entry name" value="P-loop_NTPase"/>
</dbReference>